<evidence type="ECO:0000313" key="10">
    <source>
        <dbReference type="EMBL" id="OTG25437.1"/>
    </source>
</evidence>
<dbReference type="STRING" id="4232.A0A251UPW9"/>
<dbReference type="InterPro" id="IPR036389">
    <property type="entry name" value="RNase_III_sf"/>
</dbReference>
<evidence type="ECO:0000256" key="1">
    <source>
        <dbReference type="ARBA" id="ARBA00001936"/>
    </source>
</evidence>
<evidence type="ECO:0000256" key="7">
    <source>
        <dbReference type="ARBA" id="ARBA00022842"/>
    </source>
</evidence>
<evidence type="ECO:0000256" key="3">
    <source>
        <dbReference type="ARBA" id="ARBA00022722"/>
    </source>
</evidence>
<dbReference type="SUPFAM" id="SSF69065">
    <property type="entry name" value="RNase III domain-like"/>
    <property type="match status" value="1"/>
</dbReference>
<evidence type="ECO:0000256" key="4">
    <source>
        <dbReference type="ARBA" id="ARBA00022723"/>
    </source>
</evidence>
<name>A0A251UPW9_HELAN</name>
<protein>
    <submittedName>
        <fullName evidence="10">Putative ribonuclease III, P-loop containing nucleoside triphosphate hydrolase</fullName>
    </submittedName>
</protein>
<keyword evidence="11" id="KW-1185">Reference proteome</keyword>
<keyword evidence="8" id="KW-0694">RNA-binding</keyword>
<comment type="cofactor">
    <cofactor evidence="1">
        <name>Mn(2+)</name>
        <dbReference type="ChEBI" id="CHEBI:29035"/>
    </cofactor>
</comment>
<dbReference type="AlphaFoldDB" id="A0A251UPW9"/>
<dbReference type="SUPFAM" id="SSF54768">
    <property type="entry name" value="dsRNA-binding domain-like"/>
    <property type="match status" value="1"/>
</dbReference>
<dbReference type="GO" id="GO:0030422">
    <property type="term" value="P:siRNA processing"/>
    <property type="evidence" value="ECO:0000318"/>
    <property type="project" value="GO_Central"/>
</dbReference>
<proteinExistence type="predicted"/>
<keyword evidence="7" id="KW-0460">Magnesium</keyword>
<evidence type="ECO:0000313" key="11">
    <source>
        <dbReference type="Proteomes" id="UP000215914"/>
    </source>
</evidence>
<dbReference type="GO" id="GO:0005737">
    <property type="term" value="C:cytoplasm"/>
    <property type="evidence" value="ECO:0000318"/>
    <property type="project" value="GO_Central"/>
</dbReference>
<keyword evidence="5" id="KW-0255">Endonuclease</keyword>
<evidence type="ECO:0000256" key="5">
    <source>
        <dbReference type="ARBA" id="ARBA00022759"/>
    </source>
</evidence>
<evidence type="ECO:0000256" key="6">
    <source>
        <dbReference type="ARBA" id="ARBA00022801"/>
    </source>
</evidence>
<dbReference type="FunFam" id="1.10.1520.10:FF:000004">
    <property type="entry name" value="Endoribonuclease dicer-like 1"/>
    <property type="match status" value="1"/>
</dbReference>
<dbReference type="Pfam" id="PF00636">
    <property type="entry name" value="Ribonuclease_3"/>
    <property type="match status" value="1"/>
</dbReference>
<dbReference type="Gene3D" id="1.10.1520.10">
    <property type="entry name" value="Ribonuclease III domain"/>
    <property type="match status" value="1"/>
</dbReference>
<evidence type="ECO:0000259" key="9">
    <source>
        <dbReference type="PROSITE" id="PS50142"/>
    </source>
</evidence>
<dbReference type="GO" id="GO:0005634">
    <property type="term" value="C:nucleus"/>
    <property type="evidence" value="ECO:0000318"/>
    <property type="project" value="GO_Central"/>
</dbReference>
<sequence length="512" mass="58215">MRSNNEILFDLISPQKTAINKIKVREKGNVVESIVGDSSSYRVLSSKTLADVVEALFEFIKLKVDFDPTTEMETQTVAAGSVPDSILQSVDFVSIEGSLNFKFCDRSLLVEAITHVSRPSTGVSCYQWLGFVGDAVLDHLITKHLFFMYTDLPPGCLTDLQAAAVNNENFARVAVQHNFHLHLMHGSSALEKQIRDFVKEIESEVSKPGFNSFGLGDCKVPKVLGDIVESIAGAIFLDSQQNTSFVWKVFQPLLQPMVTPETLQCIQCGSYKNVVNNRLKDWSTRRLEMVIWLPSKCFSMGSSQREGKRREWKEEKCSQTFTRQTLNDICLRRNWPMPLYRCVNEVGPAHAKRFIFAVRVNTSDKGKTLIVVLLIKSVYADLHKQGMKMLVVFLVPKMRWHREFEKKQVLVMIAQILLNILRHSITKMESINLLILDECHHAVKKHPYFLVMSEFYHTTTKEKRPSVLVLQNHIGQVNPQGIEFHLVVGAFESVISGACMRSFSQFIFDSFD</sequence>
<dbReference type="SUPFAM" id="SSF52540">
    <property type="entry name" value="P-loop containing nucleoside triphosphate hydrolases"/>
    <property type="match status" value="1"/>
</dbReference>
<dbReference type="CDD" id="cd00593">
    <property type="entry name" value="RIBOc"/>
    <property type="match status" value="1"/>
</dbReference>
<dbReference type="PROSITE" id="PS50142">
    <property type="entry name" value="RNASE_3_2"/>
    <property type="match status" value="1"/>
</dbReference>
<keyword evidence="3" id="KW-0540">Nuclease</keyword>
<dbReference type="InParanoid" id="A0A251UPW9"/>
<accession>A0A251UPW9</accession>
<dbReference type="PANTHER" id="PTHR14950">
    <property type="entry name" value="DICER-RELATED"/>
    <property type="match status" value="1"/>
</dbReference>
<dbReference type="PANTHER" id="PTHR14950:SF37">
    <property type="entry name" value="ENDORIBONUCLEASE DICER"/>
    <property type="match status" value="1"/>
</dbReference>
<keyword evidence="6 10" id="KW-0378">Hydrolase</keyword>
<evidence type="ECO:0000256" key="2">
    <source>
        <dbReference type="ARBA" id="ARBA00001946"/>
    </source>
</evidence>
<dbReference type="InterPro" id="IPR000999">
    <property type="entry name" value="RNase_III_dom"/>
</dbReference>
<dbReference type="InterPro" id="IPR027417">
    <property type="entry name" value="P-loop_NTPase"/>
</dbReference>
<dbReference type="Gene3D" id="3.40.50.300">
    <property type="entry name" value="P-loop containing nucleotide triphosphate hydrolases"/>
    <property type="match status" value="1"/>
</dbReference>
<dbReference type="Gene3D" id="3.30.160.20">
    <property type="match status" value="1"/>
</dbReference>
<dbReference type="EMBL" id="CM007894">
    <property type="protein sequence ID" value="OTG25437.1"/>
    <property type="molecule type" value="Genomic_DNA"/>
</dbReference>
<feature type="domain" description="RNase III" evidence="9">
    <location>
        <begin position="92"/>
        <end position="240"/>
    </location>
</feature>
<organism evidence="10 11">
    <name type="scientific">Helianthus annuus</name>
    <name type="common">Common sunflower</name>
    <dbReference type="NCBI Taxonomy" id="4232"/>
    <lineage>
        <taxon>Eukaryota</taxon>
        <taxon>Viridiplantae</taxon>
        <taxon>Streptophyta</taxon>
        <taxon>Embryophyta</taxon>
        <taxon>Tracheophyta</taxon>
        <taxon>Spermatophyta</taxon>
        <taxon>Magnoliopsida</taxon>
        <taxon>eudicotyledons</taxon>
        <taxon>Gunneridae</taxon>
        <taxon>Pentapetalae</taxon>
        <taxon>asterids</taxon>
        <taxon>campanulids</taxon>
        <taxon>Asterales</taxon>
        <taxon>Asteraceae</taxon>
        <taxon>Asteroideae</taxon>
        <taxon>Heliantheae alliance</taxon>
        <taxon>Heliantheae</taxon>
        <taxon>Helianthus</taxon>
    </lineage>
</organism>
<reference evidence="11" key="1">
    <citation type="journal article" date="2017" name="Nature">
        <title>The sunflower genome provides insights into oil metabolism, flowering and Asterid evolution.</title>
        <authorList>
            <person name="Badouin H."/>
            <person name="Gouzy J."/>
            <person name="Grassa C.J."/>
            <person name="Murat F."/>
            <person name="Staton S.E."/>
            <person name="Cottret L."/>
            <person name="Lelandais-Briere C."/>
            <person name="Owens G.L."/>
            <person name="Carrere S."/>
            <person name="Mayjonade B."/>
            <person name="Legrand L."/>
            <person name="Gill N."/>
            <person name="Kane N.C."/>
            <person name="Bowers J.E."/>
            <person name="Hubner S."/>
            <person name="Bellec A."/>
            <person name="Berard A."/>
            <person name="Berges H."/>
            <person name="Blanchet N."/>
            <person name="Boniface M.C."/>
            <person name="Brunel D."/>
            <person name="Catrice O."/>
            <person name="Chaidir N."/>
            <person name="Claudel C."/>
            <person name="Donnadieu C."/>
            <person name="Faraut T."/>
            <person name="Fievet G."/>
            <person name="Helmstetter N."/>
            <person name="King M."/>
            <person name="Knapp S.J."/>
            <person name="Lai Z."/>
            <person name="Le Paslier M.C."/>
            <person name="Lippi Y."/>
            <person name="Lorenzon L."/>
            <person name="Mandel J.R."/>
            <person name="Marage G."/>
            <person name="Marchand G."/>
            <person name="Marquand E."/>
            <person name="Bret-Mestries E."/>
            <person name="Morien E."/>
            <person name="Nambeesan S."/>
            <person name="Nguyen T."/>
            <person name="Pegot-Espagnet P."/>
            <person name="Pouilly N."/>
            <person name="Raftis F."/>
            <person name="Sallet E."/>
            <person name="Schiex T."/>
            <person name="Thomas J."/>
            <person name="Vandecasteele C."/>
            <person name="Vares D."/>
            <person name="Vear F."/>
            <person name="Vautrin S."/>
            <person name="Crespi M."/>
            <person name="Mangin B."/>
            <person name="Burke J.M."/>
            <person name="Salse J."/>
            <person name="Munos S."/>
            <person name="Vincourt P."/>
            <person name="Rieseberg L.H."/>
            <person name="Langlade N.B."/>
        </authorList>
    </citation>
    <scope>NUCLEOTIDE SEQUENCE [LARGE SCALE GENOMIC DNA]</scope>
    <source>
        <strain evidence="11">cv. SF193</strain>
    </source>
</reference>
<comment type="cofactor">
    <cofactor evidence="2">
        <name>Mg(2+)</name>
        <dbReference type="ChEBI" id="CHEBI:18420"/>
    </cofactor>
</comment>
<dbReference type="Pfam" id="PF14709">
    <property type="entry name" value="DND1_DSRM"/>
    <property type="match status" value="1"/>
</dbReference>
<dbReference type="GO" id="GO:0003723">
    <property type="term" value="F:RNA binding"/>
    <property type="evidence" value="ECO:0000318"/>
    <property type="project" value="GO_Central"/>
</dbReference>
<gene>
    <name evidence="10" type="ORF">HannXRQ_Chr05g0147641</name>
</gene>
<dbReference type="GO" id="GO:0004525">
    <property type="term" value="F:ribonuclease III activity"/>
    <property type="evidence" value="ECO:0000318"/>
    <property type="project" value="GO_Central"/>
</dbReference>
<keyword evidence="4" id="KW-0479">Metal-binding</keyword>
<evidence type="ECO:0000256" key="8">
    <source>
        <dbReference type="ARBA" id="ARBA00022884"/>
    </source>
</evidence>
<dbReference type="GO" id="GO:0046872">
    <property type="term" value="F:metal ion binding"/>
    <property type="evidence" value="ECO:0007669"/>
    <property type="project" value="UniProtKB-KW"/>
</dbReference>
<dbReference type="SMART" id="SM00535">
    <property type="entry name" value="RIBOc"/>
    <property type="match status" value="1"/>
</dbReference>
<dbReference type="Proteomes" id="UP000215914">
    <property type="component" value="Chromosome 5"/>
</dbReference>